<dbReference type="Pfam" id="PF03130">
    <property type="entry name" value="HEAT_PBS"/>
    <property type="match status" value="1"/>
</dbReference>
<evidence type="ECO:0000313" key="7">
    <source>
        <dbReference type="Proteomes" id="UP000218238"/>
    </source>
</evidence>
<dbReference type="InterPro" id="IPR007111">
    <property type="entry name" value="NACHT_NTPase"/>
</dbReference>
<feature type="domain" description="NACHT" evidence="5">
    <location>
        <begin position="102"/>
        <end position="263"/>
    </location>
</feature>
<dbReference type="Pfam" id="PF05729">
    <property type="entry name" value="NACHT"/>
    <property type="match status" value="1"/>
</dbReference>
<dbReference type="SUPFAM" id="SSF52540">
    <property type="entry name" value="P-loop containing nucleoside triphosphate hydrolases"/>
    <property type="match status" value="1"/>
</dbReference>
<dbReference type="OrthoDB" id="462757at2"/>
<dbReference type="PANTHER" id="PTHR12697:SF5">
    <property type="entry name" value="DEOXYHYPUSINE HYDROXYLASE"/>
    <property type="match status" value="1"/>
</dbReference>
<evidence type="ECO:0000256" key="3">
    <source>
        <dbReference type="ARBA" id="ARBA00022738"/>
    </source>
</evidence>
<comment type="similarity">
    <text evidence="1">Belongs to the CpcE/RpcE/PecE family.</text>
</comment>
<dbReference type="InterPro" id="IPR004155">
    <property type="entry name" value="PBS_lyase_HEAT"/>
</dbReference>
<dbReference type="Gene3D" id="1.25.10.10">
    <property type="entry name" value="Leucine-rich Repeat Variant"/>
    <property type="match status" value="2"/>
</dbReference>
<comment type="caution">
    <text evidence="6">The sequence shown here is derived from an EMBL/GenBank/DDBJ whole genome shotgun (WGS) entry which is preliminary data.</text>
</comment>
<dbReference type="GO" id="GO:0030089">
    <property type="term" value="C:phycobilisome"/>
    <property type="evidence" value="ECO:0007669"/>
    <property type="project" value="UniProtKB-KW"/>
</dbReference>
<dbReference type="SUPFAM" id="SSF48371">
    <property type="entry name" value="ARM repeat"/>
    <property type="match status" value="1"/>
</dbReference>
<reference evidence="6 7" key="1">
    <citation type="submission" date="2017-08" db="EMBL/GenBank/DDBJ databases">
        <title>Draft genome sequence of filamentous cyanobacterium Calothrix elsteri CCALA 953.</title>
        <authorList>
            <person name="Gagunashvili A.N."/>
            <person name="Elster J."/>
            <person name="Andresson O.S."/>
        </authorList>
    </citation>
    <scope>NUCLEOTIDE SEQUENCE [LARGE SCALE GENOMIC DNA]</scope>
    <source>
        <strain evidence="6 7">CCALA 953</strain>
    </source>
</reference>
<dbReference type="RefSeq" id="WP_095719878.1">
    <property type="nucleotide sequence ID" value="NZ_NTFS01000004.1"/>
</dbReference>
<gene>
    <name evidence="6" type="ORF">CK510_00870</name>
</gene>
<evidence type="ECO:0000256" key="1">
    <source>
        <dbReference type="ARBA" id="ARBA00009299"/>
    </source>
</evidence>
<keyword evidence="7" id="KW-1185">Reference proteome</keyword>
<keyword evidence="2" id="KW-0042">Antenna complex</keyword>
<accession>A0A2A2TQB5</accession>
<evidence type="ECO:0000256" key="4">
    <source>
        <dbReference type="ARBA" id="ARBA00023239"/>
    </source>
</evidence>
<dbReference type="Pfam" id="PF13646">
    <property type="entry name" value="HEAT_2"/>
    <property type="match status" value="3"/>
</dbReference>
<protein>
    <recommendedName>
        <fullName evidence="5">NACHT domain-containing protein</fullName>
    </recommendedName>
</protein>
<name>A0A2A2TQB5_9CYAN</name>
<organism evidence="6 7">
    <name type="scientific">Brunnivagina elsteri CCALA 953</name>
    <dbReference type="NCBI Taxonomy" id="987040"/>
    <lineage>
        <taxon>Bacteria</taxon>
        <taxon>Bacillati</taxon>
        <taxon>Cyanobacteriota</taxon>
        <taxon>Cyanophyceae</taxon>
        <taxon>Nostocales</taxon>
        <taxon>Calotrichaceae</taxon>
        <taxon>Brunnivagina</taxon>
    </lineage>
</organism>
<dbReference type="Proteomes" id="UP000218238">
    <property type="component" value="Unassembled WGS sequence"/>
</dbReference>
<dbReference type="GO" id="GO:0016829">
    <property type="term" value="F:lyase activity"/>
    <property type="evidence" value="ECO:0007669"/>
    <property type="project" value="UniProtKB-KW"/>
</dbReference>
<dbReference type="Gene3D" id="3.40.50.300">
    <property type="entry name" value="P-loop containing nucleotide triphosphate hydrolases"/>
    <property type="match status" value="1"/>
</dbReference>
<dbReference type="InterPro" id="IPR027417">
    <property type="entry name" value="P-loop_NTPase"/>
</dbReference>
<dbReference type="InterPro" id="IPR011989">
    <property type="entry name" value="ARM-like"/>
</dbReference>
<keyword evidence="4" id="KW-0456">Lyase</keyword>
<dbReference type="PANTHER" id="PTHR12697">
    <property type="entry name" value="PBS LYASE HEAT-LIKE PROTEIN"/>
    <property type="match status" value="1"/>
</dbReference>
<dbReference type="InterPro" id="IPR016024">
    <property type="entry name" value="ARM-type_fold"/>
</dbReference>
<dbReference type="EMBL" id="NTFS01000004">
    <property type="protein sequence ID" value="PAX60640.1"/>
    <property type="molecule type" value="Genomic_DNA"/>
</dbReference>
<sequence>MAATSEPVEPEFHKYFASISKKCDRWWNFYTLTDTFDRQSQDKAGFSSFDSPFDSPFDFGLMVKKVVPKRSQNLGIEDKKKVCDRVPVLEGICKYLAESNHVLLIGKPGSGKSTALTRLLLEKCRDAIHRVFYTPGEIHPISQSGELPQIPVLIELRYWQNSVFQLIEAFFNQHELPLTENEIKSLLSQRKLLLLVDGLNELPSEEARRQVAAFRRGEFSQTPMIFTTRDLGIGGDLGIKKKLEMLPLTESQMRQFVLAYLPEQGEELLRQLRDRVREFGQTPLLLWMLCELFRQQNSIPANLGMVFRLFTQGYENRVKQDVPIKSDRNWWKPLLEHLAFVMMQGKPATEFRVTIPKQEVKMVFQKFLQEKVAYADDFALRCLDDLLNHHLIEVGSGEQIQFRHQLLQEYYAAESLLRLLPELSDRKLQRDYLNLLKWTESIAIALGLVEDEAQAVHIVKLALDVDLMLGARLAGEVKQKFQEKTVRLVLGIEVPELIKVEFLGITKSEFTVNYLNNCLQSENSDVRIRAVNILVQIGNEAAVDILSTLLDDEEYYISFQAIRELVKIGNETAVNALISALKSVHPNVRKRAAIGLGKIGNEAAVHPLIATLNDEDSGVRFSATNALDNIGNEDAVNALNDSPLYKFSKKIASAPQVVEDEDEELEVELESNKILANNVDYQVKIEYLIPLLNHPTSSVCIGATEFLIKICDKTTVHLLMTALQDENSEVRWRVAEVLAQIGTEASPTINSLITALQDENSEVRWRVAEALGNIGNETAVNPLITALQDENSEVRWRVAEALGNIGNEAAVNPLITALQDEHSLVRWTVAEALVKIATYDILYQMWKFLLSGVYEAKDIILKIQENYKFYNHEIFDSPPVEDETENKSQSTTTNNFYAPVGIVNTGKVDIHGNQIGLQDGKSIQ</sequence>
<evidence type="ECO:0000313" key="6">
    <source>
        <dbReference type="EMBL" id="PAX60640.1"/>
    </source>
</evidence>
<evidence type="ECO:0000259" key="5">
    <source>
        <dbReference type="Pfam" id="PF05729"/>
    </source>
</evidence>
<dbReference type="SMART" id="SM00567">
    <property type="entry name" value="EZ_HEAT"/>
    <property type="match status" value="7"/>
</dbReference>
<dbReference type="GO" id="GO:0016491">
    <property type="term" value="F:oxidoreductase activity"/>
    <property type="evidence" value="ECO:0007669"/>
    <property type="project" value="TreeGrafter"/>
</dbReference>
<dbReference type="AlphaFoldDB" id="A0A2A2TQB5"/>
<proteinExistence type="inferred from homology"/>
<evidence type="ECO:0000256" key="2">
    <source>
        <dbReference type="ARBA" id="ARBA00022549"/>
    </source>
</evidence>
<keyword evidence="3" id="KW-0605">Phycobilisome</keyword>